<evidence type="ECO:0000313" key="2">
    <source>
        <dbReference type="EMBL" id="KAK4041829.1"/>
    </source>
</evidence>
<organism evidence="2 3">
    <name type="scientific">Parachaetomium inaequale</name>
    <dbReference type="NCBI Taxonomy" id="2588326"/>
    <lineage>
        <taxon>Eukaryota</taxon>
        <taxon>Fungi</taxon>
        <taxon>Dikarya</taxon>
        <taxon>Ascomycota</taxon>
        <taxon>Pezizomycotina</taxon>
        <taxon>Sordariomycetes</taxon>
        <taxon>Sordariomycetidae</taxon>
        <taxon>Sordariales</taxon>
        <taxon>Chaetomiaceae</taxon>
        <taxon>Parachaetomium</taxon>
    </lineage>
</organism>
<dbReference type="Proteomes" id="UP001303115">
    <property type="component" value="Unassembled WGS sequence"/>
</dbReference>
<feature type="region of interest" description="Disordered" evidence="1">
    <location>
        <begin position="818"/>
        <end position="1129"/>
    </location>
</feature>
<feature type="compositionally biased region" description="Pro residues" evidence="1">
    <location>
        <begin position="1171"/>
        <end position="1181"/>
    </location>
</feature>
<feature type="compositionally biased region" description="Low complexity" evidence="1">
    <location>
        <begin position="1223"/>
        <end position="1235"/>
    </location>
</feature>
<name>A0AAN6PIX0_9PEZI</name>
<feature type="compositionally biased region" description="Acidic residues" evidence="1">
    <location>
        <begin position="646"/>
        <end position="664"/>
    </location>
</feature>
<feature type="region of interest" description="Disordered" evidence="1">
    <location>
        <begin position="1163"/>
        <end position="1368"/>
    </location>
</feature>
<feature type="compositionally biased region" description="Polar residues" evidence="1">
    <location>
        <begin position="236"/>
        <end position="252"/>
    </location>
</feature>
<feature type="region of interest" description="Disordered" evidence="1">
    <location>
        <begin position="171"/>
        <end position="465"/>
    </location>
</feature>
<feature type="compositionally biased region" description="Polar residues" evidence="1">
    <location>
        <begin position="1006"/>
        <end position="1051"/>
    </location>
</feature>
<keyword evidence="3" id="KW-1185">Reference proteome</keyword>
<protein>
    <submittedName>
        <fullName evidence="2">Uncharacterized protein</fullName>
    </submittedName>
</protein>
<gene>
    <name evidence="2" type="ORF">C8A01DRAFT_14438</name>
</gene>
<feature type="compositionally biased region" description="Polar residues" evidence="1">
    <location>
        <begin position="1299"/>
        <end position="1316"/>
    </location>
</feature>
<feature type="compositionally biased region" description="Basic and acidic residues" evidence="1">
    <location>
        <begin position="347"/>
        <end position="361"/>
    </location>
</feature>
<feature type="compositionally biased region" description="Basic and acidic residues" evidence="1">
    <location>
        <begin position="621"/>
        <end position="630"/>
    </location>
</feature>
<proteinExistence type="predicted"/>
<feature type="compositionally biased region" description="Basic and acidic residues" evidence="1">
    <location>
        <begin position="828"/>
        <end position="850"/>
    </location>
</feature>
<feature type="compositionally biased region" description="Basic and acidic residues" evidence="1">
    <location>
        <begin position="1271"/>
        <end position="1285"/>
    </location>
</feature>
<accession>A0AAN6PIX0</accession>
<dbReference type="EMBL" id="MU854350">
    <property type="protein sequence ID" value="KAK4041829.1"/>
    <property type="molecule type" value="Genomic_DNA"/>
</dbReference>
<feature type="compositionally biased region" description="Basic and acidic residues" evidence="1">
    <location>
        <begin position="1240"/>
        <end position="1253"/>
    </location>
</feature>
<feature type="compositionally biased region" description="Low complexity" evidence="1">
    <location>
        <begin position="110"/>
        <end position="125"/>
    </location>
</feature>
<evidence type="ECO:0000256" key="1">
    <source>
        <dbReference type="SAM" id="MobiDB-lite"/>
    </source>
</evidence>
<feature type="compositionally biased region" description="Low complexity" evidence="1">
    <location>
        <begin position="20"/>
        <end position="31"/>
    </location>
</feature>
<evidence type="ECO:0000313" key="3">
    <source>
        <dbReference type="Proteomes" id="UP001303115"/>
    </source>
</evidence>
<sequence length="1368" mass="147949">MDRGRGSVPRGRGAKKRATLPSHSQSHSSLPGHAFSDSASPSTPEPSALPPAHRMAYTAPQRGAKARQANTMATPHRASSPAADQALRVTSARADRPGRSSTFHSFSFGAESPSPAASIMAAAGPARKRSRTFEAPYDGAADDESHSKGGHSLRKRARIDYTQEMIDDDLGLPAVKNELAVKPASTPGARNRKRKAGHDDSGEDSDDLASNPKRHRIDKSPAPVRPPASRRRNTSKKLSTDLSTYVNQPSDNEVQDTILVSVPSTGPVAPSDEASEQSSFRDSESRPSTSGESEAARAEVQPPPSIEQAVSVAAADYEAIDTDIIPAQPHDGPQLSAAPISLTTSSEAEKAEPAPENETKQSEVIVPKIVQDSDITSPPLLEAQTAETGPREQSLPQSPGDTPRQASVTEPALEIFKATPSPTPESKPGGDSTAPRVPQDVDMAPGPTAFRPPLLQVQEPKQTGPARIKALDHVYGTETPFASHLKLTPYGDEDVRLPGPYTQWVRPAQTTKGESTPVPTPTLVLSSLDRKPAELEWNASRPLKTSEFFALYAKEKERRHEKGEPPISMMAFNNECARRYKSAHPHHSTSATPTSTTRSTTSSTVVAGRQTRLVTAPAEEETPRGSEPAESRLPTADPSPAPVDDALVEDDVPEDEQDVEEPIDDQVKPDGPGAPVEVTRDPRTQYLFPKIRDPNDFTEAFEGWQNFPTERLYRTVAAAVESLHVYQQEYNELKKFLDDEDNAKRRQANDKTIVNWENRQKADEPLPQRRYFDDPVKGPPVFEIRGARAPKPYVDDPILERQKEQDRIMAQAYGFKVNTHPTQVGRQNPEEQRWEMPENRLRKRTEKGAELAEDNVVEGKRVRKPRHVSDQSKDPSRSGTPTATAVFGPGRRRGRKPAAAANGDEFEGLEQGSFTESFSESPRKGRPARARAYVLPDDQDQITPVAEEDGNRTEDEEPEVDEKPKVSRRRGRGAASFPEPPTSVPAGFGGDTSKPKRVRSGKGLQANHQNGGEIASSSFYSNPSTQPESRPSTASSDGTSHTAETTESTYSLRDKRRRNFALENDPELETRPQRRGRGAAAQKQDAAPEPKRRGPRKKEPAAQPPQAFDPSPTPRLASPPPLQQPVATKFYNNFVSGPMMMDVSNGSQPVTAQVGPYLHTFNAAPAFLPGSHPPPPPPPSAKKPITKIKLTNNGVSSSAPSRASTPSNGAPSSKPRRPRGKKAQAASEAEASAAANGDGDPDKPYAEMTKSEKMSWSMRRRWASGEMQGAVEKRRTTLAIKKAEKAAGNPDGSEPNAMGQVTDSGSAGPSGPTTPASMHGQPGSGLLALPQGPPMMLHHPPPPQGFLQQPPYPYAMPPGPHGPPGRMP</sequence>
<feature type="region of interest" description="Disordered" evidence="1">
    <location>
        <begin position="1"/>
        <end position="156"/>
    </location>
</feature>
<feature type="compositionally biased region" description="Low complexity" evidence="1">
    <location>
        <begin position="1196"/>
        <end position="1207"/>
    </location>
</feature>
<feature type="region of interest" description="Disordered" evidence="1">
    <location>
        <begin position="578"/>
        <end position="681"/>
    </location>
</feature>
<feature type="compositionally biased region" description="Pro residues" evidence="1">
    <location>
        <begin position="1339"/>
        <end position="1368"/>
    </location>
</feature>
<comment type="caution">
    <text evidence="2">The sequence shown here is derived from an EMBL/GenBank/DDBJ whole genome shotgun (WGS) entry which is preliminary data.</text>
</comment>
<feature type="compositionally biased region" description="Polar residues" evidence="1">
    <location>
        <begin position="394"/>
        <end position="408"/>
    </location>
</feature>
<feature type="compositionally biased region" description="Basic and acidic residues" evidence="1">
    <location>
        <begin position="1086"/>
        <end position="1100"/>
    </location>
</feature>
<feature type="compositionally biased region" description="Low complexity" evidence="1">
    <location>
        <begin position="588"/>
        <end position="604"/>
    </location>
</feature>
<feature type="compositionally biased region" description="Pro residues" evidence="1">
    <location>
        <begin position="1111"/>
        <end position="1123"/>
    </location>
</feature>
<reference evidence="3" key="1">
    <citation type="journal article" date="2023" name="Mol. Phylogenet. Evol.">
        <title>Genome-scale phylogeny and comparative genomics of the fungal order Sordariales.</title>
        <authorList>
            <person name="Hensen N."/>
            <person name="Bonometti L."/>
            <person name="Westerberg I."/>
            <person name="Brannstrom I.O."/>
            <person name="Guillou S."/>
            <person name="Cros-Aarteil S."/>
            <person name="Calhoun S."/>
            <person name="Haridas S."/>
            <person name="Kuo A."/>
            <person name="Mondo S."/>
            <person name="Pangilinan J."/>
            <person name="Riley R."/>
            <person name="LaButti K."/>
            <person name="Andreopoulos B."/>
            <person name="Lipzen A."/>
            <person name="Chen C."/>
            <person name="Yan M."/>
            <person name="Daum C."/>
            <person name="Ng V."/>
            <person name="Clum A."/>
            <person name="Steindorff A."/>
            <person name="Ohm R.A."/>
            <person name="Martin F."/>
            <person name="Silar P."/>
            <person name="Natvig D.O."/>
            <person name="Lalanne C."/>
            <person name="Gautier V."/>
            <person name="Ament-Velasquez S.L."/>
            <person name="Kruys A."/>
            <person name="Hutchinson M.I."/>
            <person name="Powell A.J."/>
            <person name="Barry K."/>
            <person name="Miller A.N."/>
            <person name="Grigoriev I.V."/>
            <person name="Debuchy R."/>
            <person name="Gladieux P."/>
            <person name="Hiltunen Thoren M."/>
            <person name="Johannesson H."/>
        </authorList>
    </citation>
    <scope>NUCLEOTIDE SEQUENCE [LARGE SCALE GENOMIC DNA]</scope>
    <source>
        <strain evidence="3">CBS 284.82</strain>
    </source>
</reference>
<feature type="compositionally biased region" description="Basic and acidic residues" evidence="1">
    <location>
        <begin position="867"/>
        <end position="876"/>
    </location>
</feature>